<evidence type="ECO:0000313" key="1">
    <source>
        <dbReference type="EMBL" id="BAP75847.1"/>
    </source>
</evidence>
<dbReference type="AlphaFoldDB" id="A0A097ZMG7"/>
<geneLocation type="plasmid" evidence="1">
    <name>pKOI-34</name>
</geneLocation>
<reference evidence="1" key="1">
    <citation type="journal article" date="2013" name="Diagn. Microbiol. Infect. Dis.">
        <title>A novel metallo-beta-lactamase, IMP-34, in Klebsiella isolates with decreased resistance to imipenem.</title>
        <authorList>
            <person name="Shigemoto N."/>
            <person name="Kayama S."/>
            <person name="Kuwahara R."/>
            <person name="Hisatsune J."/>
            <person name="Kato F."/>
            <person name="Nishio H."/>
            <person name="Yamasaki K."/>
            <person name="Wada Y."/>
            <person name="Sueda T."/>
            <person name="Ohge H."/>
            <person name="Sugai M."/>
        </authorList>
    </citation>
    <scope>NUCLEOTIDE SEQUENCE</scope>
    <source>
        <strain evidence="1">MS5279</strain>
        <plasmid evidence="1">pKOI-34</plasmid>
    </source>
</reference>
<proteinExistence type="predicted"/>
<protein>
    <submittedName>
        <fullName evidence="1">TgtA5 cluster protein 2</fullName>
    </submittedName>
</protein>
<name>A0A097ZMG7_KLEOX</name>
<organism evidence="1">
    <name type="scientific">Klebsiella oxytoca</name>
    <dbReference type="NCBI Taxonomy" id="571"/>
    <lineage>
        <taxon>Bacteria</taxon>
        <taxon>Pseudomonadati</taxon>
        <taxon>Pseudomonadota</taxon>
        <taxon>Gammaproteobacteria</taxon>
        <taxon>Enterobacterales</taxon>
        <taxon>Enterobacteriaceae</taxon>
        <taxon>Klebsiella/Raoultella group</taxon>
        <taxon>Klebsiella</taxon>
    </lineage>
</organism>
<accession>A0A097ZMG7</accession>
<sequence>MNKRLHLITTCTRRKAGRVEDTVFPAGDASLDDAFDGWYRLIAQASRRPGRLQETGELYRGAHWLRARGIASRWPGIELWAMSAGLGLRHQTDPAVAYEATFHTMPFAPATVWGSLTARPPLAGRCASLAELMQRCPDDRFVIAGSPVYISAAEEDILAGVPALRDAAAQLIIVTSQGYRGPLQPFLKRSRADMMTALKSNMTCLNIACAGALIDTMMQADAGTGHGLQAATI</sequence>
<keyword evidence="1" id="KW-0614">Plasmid</keyword>
<dbReference type="EMBL" id="AB715422">
    <property type="protein sequence ID" value="BAP75847.1"/>
    <property type="molecule type" value="Genomic_DNA"/>
</dbReference>